<proteinExistence type="predicted"/>
<dbReference type="PANTHER" id="PTHR33018">
    <property type="entry name" value="OS10G0338966 PROTEIN-RELATED"/>
    <property type="match status" value="1"/>
</dbReference>
<sequence>MDVAPQLLKKPPKLYESIIDLQQWREFVAMRLSPDFEVRRKMAQQSREKYIYNHRTKQGGVRMVQEQMEKEVGHQITKFYRSEILKGLHMNTNGEVEGPAMEIVQWIATFNIPKTHRKLTISKDVAPQLLKKPPKLYESIIDLQQWREFVAMRLTPDFEVRRKMAQQSREKYIYNHRTKQGGVRMVQEQMEKEVGHQITKFYRSEILKGLHMNTNGEVEGPAMEIVQWIDYVDCVSIKQY</sequence>
<evidence type="ECO:0000313" key="1">
    <source>
        <dbReference type="EMBL" id="KAF4369832.1"/>
    </source>
</evidence>
<accession>A0A7J6FGK3</accession>
<dbReference type="EMBL" id="JAATIQ010000211">
    <property type="protein sequence ID" value="KAF4369832.1"/>
    <property type="molecule type" value="Genomic_DNA"/>
</dbReference>
<dbReference type="Proteomes" id="UP000583929">
    <property type="component" value="Unassembled WGS sequence"/>
</dbReference>
<reference evidence="1 2" key="1">
    <citation type="journal article" date="2020" name="bioRxiv">
        <title>Sequence and annotation of 42 cannabis genomes reveals extensive copy number variation in cannabinoid synthesis and pathogen resistance genes.</title>
        <authorList>
            <person name="Mckernan K.J."/>
            <person name="Helbert Y."/>
            <person name="Kane L.T."/>
            <person name="Ebling H."/>
            <person name="Zhang L."/>
            <person name="Liu B."/>
            <person name="Eaton Z."/>
            <person name="Mclaughlin S."/>
            <person name="Kingan S."/>
            <person name="Baybayan P."/>
            <person name="Concepcion G."/>
            <person name="Jordan M."/>
            <person name="Riva A."/>
            <person name="Barbazuk W."/>
            <person name="Harkins T."/>
        </authorList>
    </citation>
    <scope>NUCLEOTIDE SEQUENCE [LARGE SCALE GENOMIC DNA]</scope>
    <source>
        <strain evidence="2">cv. Jamaican Lion 4</strain>
        <tissue evidence="1">Leaf</tissue>
    </source>
</reference>
<dbReference type="InterPro" id="IPR004252">
    <property type="entry name" value="Probable_transposase_24"/>
</dbReference>
<name>A0A7J6FGK3_CANSA</name>
<comment type="caution">
    <text evidence="1">The sequence shown here is derived from an EMBL/GenBank/DDBJ whole genome shotgun (WGS) entry which is preliminary data.</text>
</comment>
<gene>
    <name evidence="1" type="ORF">G4B88_026882</name>
</gene>
<organism evidence="1 2">
    <name type="scientific">Cannabis sativa</name>
    <name type="common">Hemp</name>
    <name type="synonym">Marijuana</name>
    <dbReference type="NCBI Taxonomy" id="3483"/>
    <lineage>
        <taxon>Eukaryota</taxon>
        <taxon>Viridiplantae</taxon>
        <taxon>Streptophyta</taxon>
        <taxon>Embryophyta</taxon>
        <taxon>Tracheophyta</taxon>
        <taxon>Spermatophyta</taxon>
        <taxon>Magnoliopsida</taxon>
        <taxon>eudicotyledons</taxon>
        <taxon>Gunneridae</taxon>
        <taxon>Pentapetalae</taxon>
        <taxon>rosids</taxon>
        <taxon>fabids</taxon>
        <taxon>Rosales</taxon>
        <taxon>Cannabaceae</taxon>
        <taxon>Cannabis</taxon>
    </lineage>
</organism>
<evidence type="ECO:0000313" key="2">
    <source>
        <dbReference type="Proteomes" id="UP000583929"/>
    </source>
</evidence>
<protein>
    <submittedName>
        <fullName evidence="1">Uncharacterized protein</fullName>
    </submittedName>
</protein>
<keyword evidence="2" id="KW-1185">Reference proteome</keyword>
<dbReference type="PANTHER" id="PTHR33018:SF31">
    <property type="entry name" value="TRANSPOSASE, PTTA_EN_SPM, PLANT"/>
    <property type="match status" value="1"/>
</dbReference>
<dbReference type="AlphaFoldDB" id="A0A7J6FGK3"/>
<dbReference type="Pfam" id="PF03004">
    <property type="entry name" value="Transposase_24"/>
    <property type="match status" value="1"/>
</dbReference>